<dbReference type="SUPFAM" id="SSF48113">
    <property type="entry name" value="Heme-dependent peroxidases"/>
    <property type="match status" value="1"/>
</dbReference>
<dbReference type="RefSeq" id="XP_043062413.1">
    <property type="nucleotide sequence ID" value="XM_043205960.1"/>
</dbReference>
<proteinExistence type="inferred from homology"/>
<evidence type="ECO:0000256" key="3">
    <source>
        <dbReference type="ARBA" id="ARBA00022559"/>
    </source>
</evidence>
<keyword evidence="5" id="KW-0479">Metal-binding</keyword>
<dbReference type="EC" id="1.11.1.-" evidence="8"/>
<protein>
    <recommendedName>
        <fullName evidence="8">Peroxidase</fullName>
        <ecNumber evidence="8">1.11.1.-</ecNumber>
    </recommendedName>
</protein>
<feature type="compositionally biased region" description="Pro residues" evidence="9">
    <location>
        <begin position="234"/>
        <end position="243"/>
    </location>
</feature>
<evidence type="ECO:0000259" key="10">
    <source>
        <dbReference type="PROSITE" id="PS50873"/>
    </source>
</evidence>
<dbReference type="EMBL" id="JAHLUX010000001">
    <property type="protein sequence ID" value="KAG7822043.1"/>
    <property type="molecule type" value="Genomic_DNA"/>
</dbReference>
<evidence type="ECO:0000256" key="1">
    <source>
        <dbReference type="ARBA" id="ARBA00003917"/>
    </source>
</evidence>
<dbReference type="GO" id="GO:0020037">
    <property type="term" value="F:heme binding"/>
    <property type="evidence" value="ECO:0007669"/>
    <property type="project" value="UniProtKB-UniRule"/>
</dbReference>
<dbReference type="PRINTS" id="PR00458">
    <property type="entry name" value="PEROXIDASE"/>
</dbReference>
<dbReference type="GO" id="GO:0004601">
    <property type="term" value="F:peroxidase activity"/>
    <property type="evidence" value="ECO:0007669"/>
    <property type="project" value="UniProtKB-KW"/>
</dbReference>
<comment type="similarity">
    <text evidence="2">Belongs to the peroxidase family. Cytochrome c peroxidase subfamily.</text>
</comment>
<evidence type="ECO:0000256" key="9">
    <source>
        <dbReference type="SAM" id="MobiDB-lite"/>
    </source>
</evidence>
<dbReference type="AlphaFoldDB" id="A0AAN6DJH1"/>
<keyword evidence="3 8" id="KW-0575">Peroxidase</keyword>
<dbReference type="GeneID" id="66124569"/>
<evidence type="ECO:0000256" key="2">
    <source>
        <dbReference type="ARBA" id="ARBA00005997"/>
    </source>
</evidence>
<sequence length="554" mass="63133">MDRIAGTYTSFARSVSTLGRVLLVPYVFLRVILQFAHYNTLNALSYIKLFILYHYNMILMINGAREDDLTFRESWEQKKRFNVVRTYNETRPVAEDVKAWFESPALQAIPGITWRRTAYYYERYVIHAPICTLRKLPFVPKKTGSYLFDPHSNSTPSADKDGQLLERESRFPNSDAIRDSSRVIAPRVKSDFTPKSYILSSESVRQTHDSGHLVSQTVPIKSPSITKLFDQPAEAPPPSPTPVPKEQQVIEDRPIKSSDSNSSFFYKIRIRRKNKPQDPTYGNYELVRQAIRDCLPKPDYDDGSIGPNIVRFTWHCCAHFDRESGTGGCNGGTMRFAQEFNDPGNTGLHTAKSYLDQIHEKYPWISFADLYTLGGVVAIEAMGGPKIEWKPGRTDCPDSNKVPPMGRLPVATKDTEHLHEVFTQRLGFNDQELVALIGGGHTLGGCHVKFSGFDGSWTSNPVKFDNEFFRVLLEDTWNFEKVPLTGMPQYYNSDHSLMMLITDIELIKNPTFKYWVEVYARDSELFMRDFASAFAKLLELGVNRDPDGIARTKI</sequence>
<dbReference type="Pfam" id="PF00141">
    <property type="entry name" value="peroxidase"/>
    <property type="match status" value="1"/>
</dbReference>
<keyword evidence="7" id="KW-0408">Iron</keyword>
<dbReference type="InterPro" id="IPR002207">
    <property type="entry name" value="Peroxidase_I"/>
</dbReference>
<evidence type="ECO:0000256" key="6">
    <source>
        <dbReference type="ARBA" id="ARBA00023002"/>
    </source>
</evidence>
<organism evidence="11 12">
    <name type="scientific">Pichia angusta</name>
    <name type="common">Yeast</name>
    <name type="synonym">Hansenula polymorpha</name>
    <dbReference type="NCBI Taxonomy" id="870730"/>
    <lineage>
        <taxon>Eukaryota</taxon>
        <taxon>Fungi</taxon>
        <taxon>Dikarya</taxon>
        <taxon>Ascomycota</taxon>
        <taxon>Saccharomycotina</taxon>
        <taxon>Pichiomycetes</taxon>
        <taxon>Pichiales</taxon>
        <taxon>Pichiaceae</taxon>
        <taxon>Ogataea</taxon>
    </lineage>
</organism>
<dbReference type="Proteomes" id="UP001196530">
    <property type="component" value="Unassembled WGS sequence"/>
</dbReference>
<evidence type="ECO:0000313" key="12">
    <source>
        <dbReference type="Proteomes" id="UP001196530"/>
    </source>
</evidence>
<dbReference type="FunFam" id="1.10.520.10:FF:000005">
    <property type="entry name" value="Cytochrome c peroxidase"/>
    <property type="match status" value="1"/>
</dbReference>
<comment type="caution">
    <text evidence="11">The sequence shown here is derived from an EMBL/GenBank/DDBJ whole genome shotgun (WGS) entry which is preliminary data.</text>
</comment>
<dbReference type="PRINTS" id="PR00459">
    <property type="entry name" value="ASPEROXIDASE"/>
</dbReference>
<evidence type="ECO:0000256" key="7">
    <source>
        <dbReference type="ARBA" id="ARBA00023004"/>
    </source>
</evidence>
<dbReference type="PANTHER" id="PTHR31356">
    <property type="entry name" value="THYLAKOID LUMENAL 29 KDA PROTEIN, CHLOROPLASTIC-RELATED"/>
    <property type="match status" value="1"/>
</dbReference>
<evidence type="ECO:0000256" key="5">
    <source>
        <dbReference type="ARBA" id="ARBA00022723"/>
    </source>
</evidence>
<dbReference type="GO" id="GO:0000302">
    <property type="term" value="P:response to reactive oxygen species"/>
    <property type="evidence" value="ECO:0007669"/>
    <property type="project" value="TreeGrafter"/>
</dbReference>
<feature type="region of interest" description="Disordered" evidence="9">
    <location>
        <begin position="228"/>
        <end position="258"/>
    </location>
</feature>
<feature type="domain" description="Plant heme peroxidase family profile" evidence="10">
    <location>
        <begin position="265"/>
        <end position="554"/>
    </location>
</feature>
<dbReference type="PANTHER" id="PTHR31356:SF36">
    <property type="entry name" value="L-ASCORBATE PEROXIDASE 3"/>
    <property type="match status" value="1"/>
</dbReference>
<dbReference type="PROSITE" id="PS50873">
    <property type="entry name" value="PEROXIDASE_4"/>
    <property type="match status" value="1"/>
</dbReference>
<dbReference type="InterPro" id="IPR044831">
    <property type="entry name" value="Ccp1-like"/>
</dbReference>
<reference evidence="11" key="1">
    <citation type="journal article" date="2021" name="G3 (Bethesda)">
        <title>Genomic diversity, chromosomal rearrangements, and interspecies hybridization in the ogataea polymorpha species complex.</title>
        <authorList>
            <person name="Hanson S.J."/>
            <person name="Cinneide E.O."/>
            <person name="Salzberg L.I."/>
            <person name="Wolfe K.H."/>
            <person name="McGowan J."/>
            <person name="Fitzpatrick D.A."/>
            <person name="Matlin K."/>
        </authorList>
    </citation>
    <scope>NUCLEOTIDE SEQUENCE</scope>
    <source>
        <strain evidence="11">61-244</strain>
    </source>
</reference>
<dbReference type="Gene3D" id="1.10.420.10">
    <property type="entry name" value="Peroxidase, domain 2"/>
    <property type="match status" value="1"/>
</dbReference>
<comment type="function">
    <text evidence="1">Destroys radicals which are normally produced within the cells and which are toxic to biological systems.</text>
</comment>
<dbReference type="GO" id="GO:0042744">
    <property type="term" value="P:hydrogen peroxide catabolic process"/>
    <property type="evidence" value="ECO:0007669"/>
    <property type="project" value="TreeGrafter"/>
</dbReference>
<gene>
    <name evidence="11" type="ORF">KL928_000518</name>
</gene>
<dbReference type="GO" id="GO:0034599">
    <property type="term" value="P:cellular response to oxidative stress"/>
    <property type="evidence" value="ECO:0007669"/>
    <property type="project" value="InterPro"/>
</dbReference>
<keyword evidence="6 8" id="KW-0560">Oxidoreductase</keyword>
<evidence type="ECO:0000313" key="11">
    <source>
        <dbReference type="EMBL" id="KAG7822043.1"/>
    </source>
</evidence>
<keyword evidence="4" id="KW-0349">Heme</keyword>
<name>A0AAN6DJH1_PICAN</name>
<dbReference type="GO" id="GO:0046872">
    <property type="term" value="F:metal ion binding"/>
    <property type="evidence" value="ECO:0007669"/>
    <property type="project" value="UniProtKB-UniRule"/>
</dbReference>
<evidence type="ECO:0000256" key="4">
    <source>
        <dbReference type="ARBA" id="ARBA00022617"/>
    </source>
</evidence>
<evidence type="ECO:0000256" key="8">
    <source>
        <dbReference type="RuleBase" id="RU363051"/>
    </source>
</evidence>
<accession>A0AAN6DJH1</accession>
<dbReference type="InterPro" id="IPR010255">
    <property type="entry name" value="Haem_peroxidase_sf"/>
</dbReference>
<dbReference type="InterPro" id="IPR002016">
    <property type="entry name" value="Haem_peroxidase"/>
</dbReference>
<dbReference type="Gene3D" id="1.10.520.10">
    <property type="match status" value="1"/>
</dbReference>